<feature type="domain" description="SH3" evidence="12">
    <location>
        <begin position="544"/>
        <end position="605"/>
    </location>
</feature>
<keyword evidence="5 9" id="KW-0175">Coiled coil</keyword>
<sequence length="990" mass="111602">MSSHGSIKKPSTYSKILKTVHTDQIAKLQVKNQQECELLEDIRNFMKQRSSIEKSCAESLIKVCGTYLSKKVPPVSETAKEHLTSDQSTVWQIWRSLLDETEKIAKARLAACEVFQQQISEDAKNLRLSKTQNCKKHVEYLKVVQLEVQEQVHQLERAKKSYLEEEQEAHGIRDKVKEAEEKLKKKKGGLFSSVSSLQKSSQKLGSRKNLCDEKSASARNEYILALAASNAHQDRYFNTDLKEALQMLEANVYEKVRDYFSLLARTELITWSAANSSYTKIRDQTSSMSKEHSISCYMACYPVLKQHITYEFEPVEDDPVRGILKDSGTMDVWKEAEKWVTCFIKEKRKLSKLQQKIETSTALKEAGNKVDPSDASGIDLDTKIEEARNEIRKCQISKLKAEARLECLREGGVNVEEFFEKYDTKESLDMPRTNSQLSLSQGSPAKFSDNTESEHSDPFESDLDSRSRAGSTVADNPAFEYKDSDEEEVQAPVPISVPAVPPQNWTDPMAIDWGDDESNTADITVVEKEAVEEIVPLPQEVLSSFPVRCTALYNYESQNPDELSITENEELEAISEGDGDGWIRARNYRGEEGFVPQNYVAIETETLQASDLLQQQVSFSSVDYTYSDGCDGPCHEPVNEHENPTLNATTSQEPMPVNEHFPSPVNDCTAATHCRALYDYEATSPDEISLFEGQIIEIVRRQVHGVDDGWWEGRLEDGTMGIFPSLMIEECNEKGEPLNTVVDDEELEFEGVPPSYTPPEIPTFLLPPDKVIVTQPTPETEHYMGNNFTDQYHNNFLEEQASDEDSIQDSKALANEDKTVIGASILITAATPSLEGPTDDAWEAEVPDNAVKEQQDDSNNIQLEKEEEERNNTINEDENSCKEVTNDKIEEKMEENAQQIESEASVLNDQSERSKEENIKHEETHAKSEGVVDSTTEISPLTRAVSDKGSANIATKTTTTTHEYEESRSLSFELDPEKLQQLETLNESYA</sequence>
<dbReference type="GO" id="GO:0031594">
    <property type="term" value="C:neuromuscular junction"/>
    <property type="evidence" value="ECO:0007669"/>
    <property type="project" value="TreeGrafter"/>
</dbReference>
<dbReference type="GO" id="GO:0030833">
    <property type="term" value="P:regulation of actin filament polymerization"/>
    <property type="evidence" value="ECO:0007669"/>
    <property type="project" value="TreeGrafter"/>
</dbReference>
<feature type="region of interest" description="Disordered" evidence="11">
    <location>
        <begin position="849"/>
        <end position="878"/>
    </location>
</feature>
<evidence type="ECO:0000256" key="6">
    <source>
        <dbReference type="ARBA" id="ARBA00023121"/>
    </source>
</evidence>
<evidence type="ECO:0000259" key="13">
    <source>
        <dbReference type="PROSITE" id="PS51741"/>
    </source>
</evidence>
<dbReference type="InterPro" id="IPR001060">
    <property type="entry name" value="FCH_dom"/>
</dbReference>
<feature type="compositionally biased region" description="Basic and acidic residues" evidence="11">
    <location>
        <begin position="452"/>
        <end position="467"/>
    </location>
</feature>
<evidence type="ECO:0000256" key="4">
    <source>
        <dbReference type="ARBA" id="ARBA00022737"/>
    </source>
</evidence>
<feature type="coiled-coil region" evidence="10">
    <location>
        <begin position="141"/>
        <end position="182"/>
    </location>
</feature>
<dbReference type="Gene3D" id="2.30.30.40">
    <property type="entry name" value="SH3 Domains"/>
    <property type="match status" value="2"/>
</dbReference>
<dbReference type="SMART" id="SM00326">
    <property type="entry name" value="SH3"/>
    <property type="match status" value="2"/>
</dbReference>
<dbReference type="Pfam" id="PF00611">
    <property type="entry name" value="FCH"/>
    <property type="match status" value="1"/>
</dbReference>
<evidence type="ECO:0000256" key="5">
    <source>
        <dbReference type="ARBA" id="ARBA00023054"/>
    </source>
</evidence>
<dbReference type="PROSITE" id="PS50002">
    <property type="entry name" value="SH3"/>
    <property type="match status" value="2"/>
</dbReference>
<dbReference type="InterPro" id="IPR031160">
    <property type="entry name" value="F_BAR_dom"/>
</dbReference>
<dbReference type="FunFam" id="1.20.1270.60:FF:000039">
    <property type="entry name" value="FCH and double SH3 domains protein"/>
    <property type="match status" value="1"/>
</dbReference>
<dbReference type="FunFam" id="2.30.30.40:FF:000033">
    <property type="entry name" value="FCH and double SH3 domains protein 2"/>
    <property type="match status" value="1"/>
</dbReference>
<dbReference type="InterPro" id="IPR027267">
    <property type="entry name" value="AH/BAR_dom_sf"/>
</dbReference>
<protein>
    <recommendedName>
        <fullName evidence="16">F-BAR and double SH3 domains protein 2</fullName>
    </recommendedName>
</protein>
<feature type="compositionally biased region" description="Polar residues" evidence="11">
    <location>
        <begin position="896"/>
        <end position="909"/>
    </location>
</feature>
<comment type="subcellular location">
    <subcellularLocation>
        <location evidence="1">Cell projection</location>
    </subcellularLocation>
</comment>
<evidence type="ECO:0000259" key="12">
    <source>
        <dbReference type="PROSITE" id="PS50002"/>
    </source>
</evidence>
<evidence type="ECO:0000256" key="1">
    <source>
        <dbReference type="ARBA" id="ARBA00004316"/>
    </source>
</evidence>
<gene>
    <name evidence="14" type="ORF">QYM36_016672</name>
</gene>
<dbReference type="Proteomes" id="UP001187531">
    <property type="component" value="Unassembled WGS sequence"/>
</dbReference>
<evidence type="ECO:0000256" key="3">
    <source>
        <dbReference type="ARBA" id="ARBA00022553"/>
    </source>
</evidence>
<feature type="region of interest" description="Disordered" evidence="11">
    <location>
        <begin position="894"/>
        <end position="990"/>
    </location>
</feature>
<keyword evidence="2 8" id="KW-0728">SH3 domain</keyword>
<keyword evidence="3" id="KW-0597">Phosphoprotein</keyword>
<evidence type="ECO:0000256" key="9">
    <source>
        <dbReference type="PROSITE-ProRule" id="PRU01077"/>
    </source>
</evidence>
<dbReference type="Pfam" id="PF00018">
    <property type="entry name" value="SH3_1"/>
    <property type="match status" value="2"/>
</dbReference>
<dbReference type="CDD" id="cd11761">
    <property type="entry name" value="SH3_FCHSD_1"/>
    <property type="match status" value="1"/>
</dbReference>
<dbReference type="PRINTS" id="PR00452">
    <property type="entry name" value="SH3DOMAIN"/>
</dbReference>
<proteinExistence type="predicted"/>
<organism evidence="14 15">
    <name type="scientific">Artemia franciscana</name>
    <name type="common">Brine shrimp</name>
    <name type="synonym">Artemia sanfranciscana</name>
    <dbReference type="NCBI Taxonomy" id="6661"/>
    <lineage>
        <taxon>Eukaryota</taxon>
        <taxon>Metazoa</taxon>
        <taxon>Ecdysozoa</taxon>
        <taxon>Arthropoda</taxon>
        <taxon>Crustacea</taxon>
        <taxon>Branchiopoda</taxon>
        <taxon>Anostraca</taxon>
        <taxon>Artemiidae</taxon>
        <taxon>Artemia</taxon>
    </lineage>
</organism>
<keyword evidence="4" id="KW-0677">Repeat</keyword>
<evidence type="ECO:0000256" key="11">
    <source>
        <dbReference type="SAM" id="MobiDB-lite"/>
    </source>
</evidence>
<dbReference type="PANTHER" id="PTHR15735:SF21">
    <property type="entry name" value="PROTEIN NERVOUS WRECK"/>
    <property type="match status" value="1"/>
</dbReference>
<evidence type="ECO:0000256" key="10">
    <source>
        <dbReference type="SAM" id="Coils"/>
    </source>
</evidence>
<dbReference type="PANTHER" id="PTHR15735">
    <property type="entry name" value="FCH AND DOUBLE SH3 DOMAINS PROTEIN"/>
    <property type="match status" value="1"/>
</dbReference>
<dbReference type="GO" id="GO:0042995">
    <property type="term" value="C:cell projection"/>
    <property type="evidence" value="ECO:0007669"/>
    <property type="project" value="UniProtKB-SubCell"/>
</dbReference>
<name>A0AA88H8U3_ARTSF</name>
<accession>A0AA88H8U3</accession>
<dbReference type="InterPro" id="IPR001452">
    <property type="entry name" value="SH3_domain"/>
</dbReference>
<dbReference type="SMART" id="SM00055">
    <property type="entry name" value="FCH"/>
    <property type="match status" value="1"/>
</dbReference>
<reference evidence="14" key="1">
    <citation type="submission" date="2023-07" db="EMBL/GenBank/DDBJ databases">
        <title>Chromosome-level genome assembly of Artemia franciscana.</title>
        <authorList>
            <person name="Jo E."/>
        </authorList>
    </citation>
    <scope>NUCLEOTIDE SEQUENCE</scope>
    <source>
        <tissue evidence="14">Whole body</tissue>
    </source>
</reference>
<feature type="compositionally biased region" description="Basic and acidic residues" evidence="11">
    <location>
        <begin position="910"/>
        <end position="930"/>
    </location>
</feature>
<feature type="compositionally biased region" description="Polar residues" evidence="11">
    <location>
        <begin position="981"/>
        <end position="990"/>
    </location>
</feature>
<evidence type="ECO:0000313" key="15">
    <source>
        <dbReference type="Proteomes" id="UP001187531"/>
    </source>
</evidence>
<dbReference type="GO" id="GO:0051130">
    <property type="term" value="P:positive regulation of cellular component organization"/>
    <property type="evidence" value="ECO:0007669"/>
    <property type="project" value="UniProtKB-ARBA"/>
</dbReference>
<keyword evidence="6" id="KW-0446">Lipid-binding</keyword>
<feature type="domain" description="SH3" evidence="12">
    <location>
        <begin position="669"/>
        <end position="733"/>
    </location>
</feature>
<keyword evidence="7" id="KW-0966">Cell projection</keyword>
<dbReference type="AlphaFoldDB" id="A0AA88H8U3"/>
<dbReference type="InterPro" id="IPR035460">
    <property type="entry name" value="FCHSD_SH3_1"/>
</dbReference>
<evidence type="ECO:0000256" key="7">
    <source>
        <dbReference type="ARBA" id="ARBA00023273"/>
    </source>
</evidence>
<evidence type="ECO:0008006" key="16">
    <source>
        <dbReference type="Google" id="ProtNLM"/>
    </source>
</evidence>
<evidence type="ECO:0000256" key="2">
    <source>
        <dbReference type="ARBA" id="ARBA00022443"/>
    </source>
</evidence>
<dbReference type="GO" id="GO:0008289">
    <property type="term" value="F:lipid binding"/>
    <property type="evidence" value="ECO:0007669"/>
    <property type="project" value="UniProtKB-KW"/>
</dbReference>
<keyword evidence="15" id="KW-1185">Reference proteome</keyword>
<dbReference type="SUPFAM" id="SSF103657">
    <property type="entry name" value="BAR/IMD domain-like"/>
    <property type="match status" value="1"/>
</dbReference>
<dbReference type="EMBL" id="JAVRJZ010000021">
    <property type="protein sequence ID" value="KAK2704358.1"/>
    <property type="molecule type" value="Genomic_DNA"/>
</dbReference>
<dbReference type="GO" id="GO:0055037">
    <property type="term" value="C:recycling endosome"/>
    <property type="evidence" value="ECO:0007669"/>
    <property type="project" value="TreeGrafter"/>
</dbReference>
<evidence type="ECO:0000256" key="8">
    <source>
        <dbReference type="PROSITE-ProRule" id="PRU00192"/>
    </source>
</evidence>
<feature type="compositionally biased region" description="Polar residues" evidence="11">
    <location>
        <begin position="432"/>
        <end position="443"/>
    </location>
</feature>
<feature type="region of interest" description="Disordered" evidence="11">
    <location>
        <begin position="426"/>
        <end position="472"/>
    </location>
</feature>
<feature type="domain" description="F-BAR" evidence="13">
    <location>
        <begin position="11"/>
        <end position="293"/>
    </location>
</feature>
<comment type="caution">
    <text evidence="14">The sequence shown here is derived from an EMBL/GenBank/DDBJ whole genome shotgun (WGS) entry which is preliminary data.</text>
</comment>
<evidence type="ECO:0000313" key="14">
    <source>
        <dbReference type="EMBL" id="KAK2704358.1"/>
    </source>
</evidence>
<dbReference type="InterPro" id="IPR036028">
    <property type="entry name" value="SH3-like_dom_sf"/>
</dbReference>
<dbReference type="GO" id="GO:0007274">
    <property type="term" value="P:neuromuscular synaptic transmission"/>
    <property type="evidence" value="ECO:0007669"/>
    <property type="project" value="TreeGrafter"/>
</dbReference>
<dbReference type="SUPFAM" id="SSF50044">
    <property type="entry name" value="SH3-domain"/>
    <property type="match status" value="2"/>
</dbReference>
<dbReference type="PROSITE" id="PS51741">
    <property type="entry name" value="F_BAR"/>
    <property type="match status" value="1"/>
</dbReference>
<dbReference type="Gene3D" id="1.20.1270.60">
    <property type="entry name" value="Arfaptin homology (AH) domain/BAR domain"/>
    <property type="match status" value="1"/>
</dbReference>